<dbReference type="InterPro" id="IPR038332">
    <property type="entry name" value="PPE_sf"/>
</dbReference>
<comment type="similarity">
    <text evidence="1">Belongs to the mycobacterial PPE family.</text>
</comment>
<evidence type="ECO:0000256" key="2">
    <source>
        <dbReference type="SAM" id="MobiDB-lite"/>
    </source>
</evidence>
<evidence type="ECO:0000313" key="6">
    <source>
        <dbReference type="EMBL" id="OBS03619.1"/>
    </source>
</evidence>
<dbReference type="InterPro" id="IPR018649">
    <property type="entry name" value="SHOCT"/>
</dbReference>
<evidence type="ECO:0000256" key="1">
    <source>
        <dbReference type="ARBA" id="ARBA00010652"/>
    </source>
</evidence>
<dbReference type="AlphaFoldDB" id="A0A1A6BN41"/>
<dbReference type="PANTHER" id="PTHR46766:SF1">
    <property type="entry name" value="GLUTAMINE-RICH PROTEIN 2"/>
    <property type="match status" value="1"/>
</dbReference>
<feature type="domain" description="SHOCT" evidence="4">
    <location>
        <begin position="421"/>
        <end position="448"/>
    </location>
</feature>
<accession>A0A1A6BN41</accession>
<dbReference type="InterPro" id="IPR000030">
    <property type="entry name" value="PPE_dom"/>
</dbReference>
<evidence type="ECO:0000313" key="7">
    <source>
        <dbReference type="Proteomes" id="UP000093757"/>
    </source>
</evidence>
<dbReference type="Pfam" id="PF00823">
    <property type="entry name" value="PPE"/>
    <property type="match status" value="1"/>
</dbReference>
<evidence type="ECO:0000259" key="5">
    <source>
        <dbReference type="Pfam" id="PF12484"/>
    </source>
</evidence>
<dbReference type="Gene3D" id="1.20.1260.20">
    <property type="entry name" value="PPE superfamily"/>
    <property type="match status" value="1"/>
</dbReference>
<protein>
    <recommendedName>
        <fullName evidence="8">PPE family protein</fullName>
    </recommendedName>
</protein>
<dbReference type="Proteomes" id="UP000093757">
    <property type="component" value="Unassembled WGS sequence"/>
</dbReference>
<dbReference type="EMBL" id="MAEM01000052">
    <property type="protein sequence ID" value="OBS03619.1"/>
    <property type="molecule type" value="Genomic_DNA"/>
</dbReference>
<name>A0A1A6BN41_MYCGO</name>
<dbReference type="RefSeq" id="WP_065132284.1">
    <property type="nucleotide sequence ID" value="NZ_MAEM01000052.1"/>
</dbReference>
<dbReference type="SUPFAM" id="SSF140459">
    <property type="entry name" value="PE/PPE dimer-like"/>
    <property type="match status" value="1"/>
</dbReference>
<gene>
    <name evidence="6" type="ORF">A9W98_08550</name>
</gene>
<proteinExistence type="inferred from homology"/>
<dbReference type="Pfam" id="PF09851">
    <property type="entry name" value="SHOCT"/>
    <property type="match status" value="1"/>
</dbReference>
<evidence type="ECO:0000259" key="4">
    <source>
        <dbReference type="Pfam" id="PF09851"/>
    </source>
</evidence>
<feature type="domain" description="PPE" evidence="3">
    <location>
        <begin position="2"/>
        <end position="165"/>
    </location>
</feature>
<feature type="domain" description="PPE family C-terminal" evidence="5">
    <location>
        <begin position="304"/>
        <end position="393"/>
    </location>
</feature>
<feature type="region of interest" description="Disordered" evidence="2">
    <location>
        <begin position="388"/>
        <end position="413"/>
    </location>
</feature>
<dbReference type="InterPro" id="IPR022171">
    <property type="entry name" value="PPE_C"/>
</dbReference>
<sequence length="450" mass="44373">MDFALLPPEINSALMYAGPGSGSMLAAAAAWDELSGELYATASSYQSVVTALTAGPWVGPASAAMAAAASPYIAWLRVTALQAEHTAGQAKAAAVAYETAFAETVPPPVVAANRSLLMALIATNFFGQNTPLIALTETQYADMWAQDTSAMQGYAASSAAATTLTPFAEPSSSTESGGLPAQAAAVSQATGTAAGEVQNAVSSAEQALAAVPTALAGLATPAPAAAISPFDIVTLLDFGAGLVSGSIDGVLATTALPYDVAGYHVGVHTDDIISGWAGVESWPGAGAVPPTEFPVITNVGQPMSAGLGEAASVGGLSVPPGWTTAAPGFRLAALTSPATSVGAAAEASAAEGAGALFGQMAVAGMAGRAMAGTVGTSGSGGARTKERLGVAKRGTPAADVAEEPATPAPVLPGGPITSIAAELRELASLRDAGILTEAEFTELKQRLLPH</sequence>
<dbReference type="FunFam" id="1.20.1260.20:FF:000001">
    <property type="entry name" value="PPE family protein PPE41"/>
    <property type="match status" value="1"/>
</dbReference>
<organism evidence="6 7">
    <name type="scientific">Mycobacterium gordonae</name>
    <dbReference type="NCBI Taxonomy" id="1778"/>
    <lineage>
        <taxon>Bacteria</taxon>
        <taxon>Bacillati</taxon>
        <taxon>Actinomycetota</taxon>
        <taxon>Actinomycetes</taxon>
        <taxon>Mycobacteriales</taxon>
        <taxon>Mycobacteriaceae</taxon>
        <taxon>Mycobacterium</taxon>
    </lineage>
</organism>
<dbReference type="OrthoDB" id="4760887at2"/>
<evidence type="ECO:0008006" key="8">
    <source>
        <dbReference type="Google" id="ProtNLM"/>
    </source>
</evidence>
<reference evidence="6 7" key="1">
    <citation type="submission" date="2016-06" db="EMBL/GenBank/DDBJ databases">
        <authorList>
            <person name="Kjaerup R.B."/>
            <person name="Dalgaard T.S."/>
            <person name="Juul-Madsen H.R."/>
        </authorList>
    </citation>
    <scope>NUCLEOTIDE SEQUENCE [LARGE SCALE GENOMIC DNA]</scope>
    <source>
        <strain evidence="6 7">1245752.6</strain>
    </source>
</reference>
<dbReference type="PANTHER" id="PTHR46766">
    <property type="entry name" value="GLUTAMINE-RICH PROTEIN 2"/>
    <property type="match status" value="1"/>
</dbReference>
<evidence type="ECO:0000259" key="3">
    <source>
        <dbReference type="Pfam" id="PF00823"/>
    </source>
</evidence>
<dbReference type="Pfam" id="PF12484">
    <property type="entry name" value="PPE-SVP"/>
    <property type="match status" value="1"/>
</dbReference>
<dbReference type="GO" id="GO:0052572">
    <property type="term" value="P:response to host immune response"/>
    <property type="evidence" value="ECO:0007669"/>
    <property type="project" value="TreeGrafter"/>
</dbReference>
<comment type="caution">
    <text evidence="6">The sequence shown here is derived from an EMBL/GenBank/DDBJ whole genome shotgun (WGS) entry which is preliminary data.</text>
</comment>